<protein>
    <submittedName>
        <fullName evidence="1">Uncharacterized protein</fullName>
    </submittedName>
</protein>
<comment type="caution">
    <text evidence="1">The sequence shown here is derived from an EMBL/GenBank/DDBJ whole genome shotgun (WGS) entry which is preliminary data.</text>
</comment>
<dbReference type="Proteomes" id="UP000465221">
    <property type="component" value="Unassembled WGS sequence"/>
</dbReference>
<accession>A0A8H3SDP5</accession>
<name>A0A8H3SDP5_9EURO</name>
<evidence type="ECO:0000313" key="2">
    <source>
        <dbReference type="Proteomes" id="UP000465221"/>
    </source>
</evidence>
<dbReference type="EMBL" id="BLKC01000146">
    <property type="protein sequence ID" value="GFF57062.1"/>
    <property type="molecule type" value="Genomic_DNA"/>
</dbReference>
<gene>
    <name evidence="1" type="ORF">IFM46972_10683</name>
</gene>
<dbReference type="AlphaFoldDB" id="A0A8H3SDP5"/>
<proteinExistence type="predicted"/>
<sequence>MPHHHPHNYIENVKELDAQDATPVTVAGVGYNSFFSSAMPTVIDASTSGGQGSIDANVYICTSTQQVLNSLRINASIAVSSPWGSFKERLEFVSSLKTTTTTVVILAIATSVTDSSRVTGVTFYTPFTKAADLYARGGDSYVSSIARGGQYMAAYSFHAYDEETFQSVVNSAEANFSGRSSSFSASFDTNIRNIAQTTKVTSQFDQHGVGFSASRLHTQEKIVDFVLDFGIMKLDAPALISFATTSYRAVQDCPSDFDQIYQYLNEYIDPTNSGNGYSDIEFMAKMSLAIVKDVAQTYNYYGLGSVDPRFGTVPSDLHKIVDSISTWRREVESVTTSQQPAIIYPDGNSGGRIQTWTPPANSSFVGFSGRWGAYIDQICPVYVQFAPATWTNLYHSSKLFSPTQPTHFLTQPTHFPPESDLRGGWEGWMQVNIAVLLKEFYPNVTLQREEHVYTGSNMRADLTFKIAGEPTQVVELKVESLWQDASAGVSGFLAAYKKDIDKISNNQLVASLRPAKVYVIGLTCKDQVFQYMRNLSNWYPYANAFKYTCLVPGTGTEDALYMWCVVKSRRA</sequence>
<evidence type="ECO:0000313" key="1">
    <source>
        <dbReference type="EMBL" id="GFF57062.1"/>
    </source>
</evidence>
<reference evidence="1 2" key="1">
    <citation type="submission" date="2020-01" db="EMBL/GenBank/DDBJ databases">
        <title>Draft genome sequence of Aspergillus udagawae IFM 46972.</title>
        <authorList>
            <person name="Takahashi H."/>
            <person name="Yaguchi T."/>
        </authorList>
    </citation>
    <scope>NUCLEOTIDE SEQUENCE [LARGE SCALE GENOMIC DNA]</scope>
    <source>
        <strain evidence="1 2">IFM 46972</strain>
    </source>
</reference>
<organism evidence="1 2">
    <name type="scientific">Aspergillus udagawae</name>
    <dbReference type="NCBI Taxonomy" id="91492"/>
    <lineage>
        <taxon>Eukaryota</taxon>
        <taxon>Fungi</taxon>
        <taxon>Dikarya</taxon>
        <taxon>Ascomycota</taxon>
        <taxon>Pezizomycotina</taxon>
        <taxon>Eurotiomycetes</taxon>
        <taxon>Eurotiomycetidae</taxon>
        <taxon>Eurotiales</taxon>
        <taxon>Aspergillaceae</taxon>
        <taxon>Aspergillus</taxon>
        <taxon>Aspergillus subgen. Fumigati</taxon>
    </lineage>
</organism>